<keyword evidence="2" id="KW-1185">Reference proteome</keyword>
<sequence length="126" mass="14867">MGRELTTSKLVSSDLWWRGPEWLSLSATDWPKETRADLPQDHLEERQQRADVLEIATEPSAELLDISRFSSASKVNRKIAWIFRFLHNLRSTEKRSGRLTATEIQAARTHWLRRRISRRSWHISNM</sequence>
<comment type="caution">
    <text evidence="1">The sequence shown here is derived from an EMBL/GenBank/DDBJ whole genome shotgun (WGS) entry which is preliminary data.</text>
</comment>
<reference evidence="1 2" key="1">
    <citation type="journal article" date="2020" name="Cell">
        <title>Large-Scale Comparative Analyses of Tick Genomes Elucidate Their Genetic Diversity and Vector Capacities.</title>
        <authorList>
            <consortium name="Tick Genome and Microbiome Consortium (TIGMIC)"/>
            <person name="Jia N."/>
            <person name="Wang J."/>
            <person name="Shi W."/>
            <person name="Du L."/>
            <person name="Sun Y."/>
            <person name="Zhan W."/>
            <person name="Jiang J.F."/>
            <person name="Wang Q."/>
            <person name="Zhang B."/>
            <person name="Ji P."/>
            <person name="Bell-Sakyi L."/>
            <person name="Cui X.M."/>
            <person name="Yuan T.T."/>
            <person name="Jiang B.G."/>
            <person name="Yang W.F."/>
            <person name="Lam T.T."/>
            <person name="Chang Q.C."/>
            <person name="Ding S.J."/>
            <person name="Wang X.J."/>
            <person name="Zhu J.G."/>
            <person name="Ruan X.D."/>
            <person name="Zhao L."/>
            <person name="Wei J.T."/>
            <person name="Ye R.Z."/>
            <person name="Que T.C."/>
            <person name="Du C.H."/>
            <person name="Zhou Y.H."/>
            <person name="Cheng J.X."/>
            <person name="Dai P.F."/>
            <person name="Guo W.B."/>
            <person name="Han X.H."/>
            <person name="Huang E.J."/>
            <person name="Li L.F."/>
            <person name="Wei W."/>
            <person name="Gao Y.C."/>
            <person name="Liu J.Z."/>
            <person name="Shao H.Z."/>
            <person name="Wang X."/>
            <person name="Wang C.C."/>
            <person name="Yang T.C."/>
            <person name="Huo Q.B."/>
            <person name="Li W."/>
            <person name="Chen H.Y."/>
            <person name="Chen S.E."/>
            <person name="Zhou L.G."/>
            <person name="Ni X.B."/>
            <person name="Tian J.H."/>
            <person name="Sheng Y."/>
            <person name="Liu T."/>
            <person name="Pan Y.S."/>
            <person name="Xia L.Y."/>
            <person name="Li J."/>
            <person name="Zhao F."/>
            <person name="Cao W.C."/>
        </authorList>
    </citation>
    <scope>NUCLEOTIDE SEQUENCE [LARGE SCALE GENOMIC DNA]</scope>
    <source>
        <strain evidence="1">HaeL-2018</strain>
    </source>
</reference>
<organism evidence="1 2">
    <name type="scientific">Haemaphysalis longicornis</name>
    <name type="common">Bush tick</name>
    <dbReference type="NCBI Taxonomy" id="44386"/>
    <lineage>
        <taxon>Eukaryota</taxon>
        <taxon>Metazoa</taxon>
        <taxon>Ecdysozoa</taxon>
        <taxon>Arthropoda</taxon>
        <taxon>Chelicerata</taxon>
        <taxon>Arachnida</taxon>
        <taxon>Acari</taxon>
        <taxon>Parasitiformes</taxon>
        <taxon>Ixodida</taxon>
        <taxon>Ixodoidea</taxon>
        <taxon>Ixodidae</taxon>
        <taxon>Haemaphysalinae</taxon>
        <taxon>Haemaphysalis</taxon>
    </lineage>
</organism>
<protein>
    <submittedName>
        <fullName evidence="1">Uncharacterized protein</fullName>
    </submittedName>
</protein>
<dbReference type="EMBL" id="JABSTR010000001">
    <property type="protein sequence ID" value="KAH9361180.1"/>
    <property type="molecule type" value="Genomic_DNA"/>
</dbReference>
<evidence type="ECO:0000313" key="1">
    <source>
        <dbReference type="EMBL" id="KAH9361180.1"/>
    </source>
</evidence>
<dbReference type="AlphaFoldDB" id="A0A9J6FGZ4"/>
<dbReference type="Proteomes" id="UP000821853">
    <property type="component" value="Chromosome 1"/>
</dbReference>
<proteinExistence type="predicted"/>
<dbReference type="OMA" id="RAYWIRK"/>
<name>A0A9J6FGZ4_HAELO</name>
<accession>A0A9J6FGZ4</accession>
<gene>
    <name evidence="1" type="ORF">HPB48_001538</name>
</gene>
<evidence type="ECO:0000313" key="2">
    <source>
        <dbReference type="Proteomes" id="UP000821853"/>
    </source>
</evidence>
<dbReference type="OrthoDB" id="6424004at2759"/>
<dbReference type="VEuPathDB" id="VectorBase:HLOH_045462"/>